<keyword evidence="1" id="KW-0472">Membrane</keyword>
<name>A0A7D7LSL4_9FLAO</name>
<sequence length="78" mass="9195">MHEPGFITKIRHNVEREWFGVLTRMGSKLGIPVAKLRVFFIYSTFATVGIFFLIYLILAFSLWVKDIFITRRPNVFDL</sequence>
<dbReference type="RefSeq" id="WP_181886856.1">
    <property type="nucleotide sequence ID" value="NZ_CP059472.1"/>
</dbReference>
<reference evidence="3 4" key="1">
    <citation type="submission" date="2020-07" db="EMBL/GenBank/DDBJ databases">
        <title>Chryseobacterium sp.cx-624.</title>
        <authorList>
            <person name="Yang C."/>
        </authorList>
    </citation>
    <scope>NUCLEOTIDE SEQUENCE [LARGE SCALE GENOMIC DNA]</scope>
    <source>
        <strain evidence="3">Cx-624</strain>
        <strain evidence="4">cx-624</strain>
    </source>
</reference>
<dbReference type="Proteomes" id="UP000515349">
    <property type="component" value="Chromosome"/>
</dbReference>
<accession>A0A7D7LSL4</accession>
<organism evidence="3 4">
    <name type="scientific">Marnyiella aurantia</name>
    <dbReference type="NCBI Taxonomy" id="2758037"/>
    <lineage>
        <taxon>Bacteria</taxon>
        <taxon>Pseudomonadati</taxon>
        <taxon>Bacteroidota</taxon>
        <taxon>Flavobacteriia</taxon>
        <taxon>Flavobacteriales</taxon>
        <taxon>Weeksellaceae</taxon>
        <taxon>Marnyiella</taxon>
    </lineage>
</organism>
<dbReference type="Proteomes" id="UP000539710">
    <property type="component" value="Unassembled WGS sequence"/>
</dbReference>
<evidence type="ECO:0000256" key="1">
    <source>
        <dbReference type="SAM" id="Phobius"/>
    </source>
</evidence>
<keyword evidence="1" id="KW-0812">Transmembrane</keyword>
<reference evidence="5" key="2">
    <citation type="submission" date="2020-07" db="EMBL/GenBank/DDBJ databases">
        <title>Flavobacterium sp. xlx-214.</title>
        <authorList>
            <person name="Yang C."/>
        </authorList>
    </citation>
    <scope>NUCLEOTIDE SEQUENCE [LARGE SCALE GENOMIC DNA]</scope>
    <source>
        <strain evidence="5">CX-624</strain>
    </source>
</reference>
<proteinExistence type="predicted"/>
<evidence type="ECO:0000313" key="3">
    <source>
        <dbReference type="EMBL" id="QMS97915.1"/>
    </source>
</evidence>
<dbReference type="KEGG" id="cbau:H1R16_09330"/>
<dbReference type="AlphaFoldDB" id="A0A7D7LSL4"/>
<dbReference type="EMBL" id="CP059472">
    <property type="protein sequence ID" value="QMS97915.1"/>
    <property type="molecule type" value="Genomic_DNA"/>
</dbReference>
<evidence type="ECO:0000313" key="5">
    <source>
        <dbReference type="Proteomes" id="UP000539710"/>
    </source>
</evidence>
<dbReference type="EMBL" id="JACEUX010000002">
    <property type="protein sequence ID" value="MBA5246736.1"/>
    <property type="molecule type" value="Genomic_DNA"/>
</dbReference>
<evidence type="ECO:0000313" key="2">
    <source>
        <dbReference type="EMBL" id="MBA5246736.1"/>
    </source>
</evidence>
<evidence type="ECO:0000313" key="4">
    <source>
        <dbReference type="Proteomes" id="UP000515349"/>
    </source>
</evidence>
<keyword evidence="5" id="KW-1185">Reference proteome</keyword>
<reference evidence="2" key="3">
    <citation type="submission" date="2020-07" db="EMBL/GenBank/DDBJ databases">
        <authorList>
            <person name="Yang C."/>
        </authorList>
    </citation>
    <scope>NUCLEOTIDE SEQUENCE</scope>
    <source>
        <strain evidence="2">Cx-624</strain>
    </source>
</reference>
<gene>
    <name evidence="3" type="ORF">H1R16_09330</name>
    <name evidence="2" type="ORF">H2507_06110</name>
</gene>
<keyword evidence="1" id="KW-1133">Transmembrane helix</keyword>
<protein>
    <submittedName>
        <fullName evidence="3">PspC family transcriptional regulator</fullName>
    </submittedName>
</protein>
<feature type="transmembrane region" description="Helical" evidence="1">
    <location>
        <begin position="39"/>
        <end position="64"/>
    </location>
</feature>